<comment type="similarity">
    <text evidence="5 12">Belongs to the cytochrome P450 family.</text>
</comment>
<evidence type="ECO:0000256" key="9">
    <source>
        <dbReference type="ARBA" id="ARBA00023004"/>
    </source>
</evidence>
<organism evidence="13 14">
    <name type="scientific">Exocentrus adspersus</name>
    <dbReference type="NCBI Taxonomy" id="1586481"/>
    <lineage>
        <taxon>Eukaryota</taxon>
        <taxon>Metazoa</taxon>
        <taxon>Ecdysozoa</taxon>
        <taxon>Arthropoda</taxon>
        <taxon>Hexapoda</taxon>
        <taxon>Insecta</taxon>
        <taxon>Pterygota</taxon>
        <taxon>Neoptera</taxon>
        <taxon>Endopterygota</taxon>
        <taxon>Coleoptera</taxon>
        <taxon>Polyphaga</taxon>
        <taxon>Cucujiformia</taxon>
        <taxon>Chrysomeloidea</taxon>
        <taxon>Cerambycidae</taxon>
        <taxon>Lamiinae</taxon>
        <taxon>Acanthocinini</taxon>
        <taxon>Exocentrus</taxon>
    </lineage>
</organism>
<evidence type="ECO:0000256" key="1">
    <source>
        <dbReference type="ARBA" id="ARBA00001971"/>
    </source>
</evidence>
<evidence type="ECO:0000256" key="3">
    <source>
        <dbReference type="ARBA" id="ARBA00004174"/>
    </source>
</evidence>
<sequence length="471" mass="54199">MDCLFCLIILCTACFLYCIKHYLRAVYLALNLPGPPALPILGNVLLLNNEKRLVELGISASQLYGSLARCWISIIPFFWIYEPKHLKLILPGKNSQKNIFYKLLHNFIGKGLITNNGMTWKTHRKLIQPYFHISVLENYINVFCDNTQDLLNSLEENKDIKITPFINKCILSILHNTILGVCLDDDKESPYRKGEVILKERITKPWLLIETIFKYTPFAKTEEIQKLTLHNYTKKILLRRRDGIQKAPCQNLLDMLIEISENNHDFTDEDIINEAVTFMLAGQDSVGAAVAFTLYYVAKHEEVQSRIAKELEEVLESDRPTVTELCNMKYLQQCIKESLRLAPSVPIISRVLTEDVVLDGHTLPAGTNIFISPFITHRLPHYFPNPSTFDPDRFSEENVDKRHPFSFIPFSAGQRNCIGYKFALLEIKTILAGVLRRFQINLVPGHEDLEFSYRTTLRAKGGIWLRLNARK</sequence>
<dbReference type="GO" id="GO:0005506">
    <property type="term" value="F:iron ion binding"/>
    <property type="evidence" value="ECO:0007669"/>
    <property type="project" value="InterPro"/>
</dbReference>
<evidence type="ECO:0000256" key="12">
    <source>
        <dbReference type="RuleBase" id="RU000461"/>
    </source>
</evidence>
<evidence type="ECO:0000256" key="4">
    <source>
        <dbReference type="ARBA" id="ARBA00004406"/>
    </source>
</evidence>
<dbReference type="GO" id="GO:0004497">
    <property type="term" value="F:monooxygenase activity"/>
    <property type="evidence" value="ECO:0007669"/>
    <property type="project" value="UniProtKB-KW"/>
</dbReference>
<dbReference type="InterPro" id="IPR050196">
    <property type="entry name" value="Cytochrome_P450_Monoox"/>
</dbReference>
<comment type="caution">
    <text evidence="13">The sequence shown here is derived from an EMBL/GenBank/DDBJ whole genome shotgun (WGS) entry which is preliminary data.</text>
</comment>
<evidence type="ECO:0000256" key="7">
    <source>
        <dbReference type="ARBA" id="ARBA00022723"/>
    </source>
</evidence>
<evidence type="ECO:0008006" key="15">
    <source>
        <dbReference type="Google" id="ProtNLM"/>
    </source>
</evidence>
<dbReference type="PANTHER" id="PTHR24291:SF177">
    <property type="entry name" value="CYTOCHROME P450 4AA1-RELATED"/>
    <property type="match status" value="1"/>
</dbReference>
<dbReference type="PROSITE" id="PS00086">
    <property type="entry name" value="CYTOCHROME_P450"/>
    <property type="match status" value="1"/>
</dbReference>
<feature type="binding site" description="axial binding residue" evidence="11">
    <location>
        <position position="417"/>
    </location>
    <ligand>
        <name>heme</name>
        <dbReference type="ChEBI" id="CHEBI:30413"/>
    </ligand>
    <ligandPart>
        <name>Fe</name>
        <dbReference type="ChEBI" id="CHEBI:18248"/>
    </ligandPart>
</feature>
<dbReference type="Proteomes" id="UP001159042">
    <property type="component" value="Unassembled WGS sequence"/>
</dbReference>
<dbReference type="PANTHER" id="PTHR24291">
    <property type="entry name" value="CYTOCHROME P450 FAMILY 4"/>
    <property type="match status" value="1"/>
</dbReference>
<evidence type="ECO:0000256" key="8">
    <source>
        <dbReference type="ARBA" id="ARBA00023002"/>
    </source>
</evidence>
<evidence type="ECO:0000256" key="10">
    <source>
        <dbReference type="ARBA" id="ARBA00023033"/>
    </source>
</evidence>
<name>A0AAV8WDQ8_9CUCU</name>
<evidence type="ECO:0000313" key="14">
    <source>
        <dbReference type="Proteomes" id="UP001159042"/>
    </source>
</evidence>
<dbReference type="Gene3D" id="1.10.630.10">
    <property type="entry name" value="Cytochrome P450"/>
    <property type="match status" value="1"/>
</dbReference>
<proteinExistence type="inferred from homology"/>
<reference evidence="13 14" key="1">
    <citation type="journal article" date="2023" name="Insect Mol. Biol.">
        <title>Genome sequencing provides insights into the evolution of gene families encoding plant cell wall-degrading enzymes in longhorned beetles.</title>
        <authorList>
            <person name="Shin N.R."/>
            <person name="Okamura Y."/>
            <person name="Kirsch R."/>
            <person name="Pauchet Y."/>
        </authorList>
    </citation>
    <scope>NUCLEOTIDE SEQUENCE [LARGE SCALE GENOMIC DNA]</scope>
    <source>
        <strain evidence="13">EAD_L_NR</strain>
    </source>
</reference>
<evidence type="ECO:0000313" key="13">
    <source>
        <dbReference type="EMBL" id="KAJ8924674.1"/>
    </source>
</evidence>
<evidence type="ECO:0000256" key="2">
    <source>
        <dbReference type="ARBA" id="ARBA00003690"/>
    </source>
</evidence>
<gene>
    <name evidence="13" type="ORF">NQ315_000825</name>
</gene>
<evidence type="ECO:0000256" key="5">
    <source>
        <dbReference type="ARBA" id="ARBA00010617"/>
    </source>
</evidence>
<dbReference type="InterPro" id="IPR036396">
    <property type="entry name" value="Cyt_P450_sf"/>
</dbReference>
<comment type="subcellular location">
    <subcellularLocation>
        <location evidence="4">Endoplasmic reticulum membrane</location>
        <topology evidence="4">Peripheral membrane protein</topology>
    </subcellularLocation>
    <subcellularLocation>
        <location evidence="3">Microsome membrane</location>
        <topology evidence="3">Peripheral membrane protein</topology>
    </subcellularLocation>
</comment>
<evidence type="ECO:0000256" key="11">
    <source>
        <dbReference type="PIRSR" id="PIRSR602403-1"/>
    </source>
</evidence>
<evidence type="ECO:0000256" key="6">
    <source>
        <dbReference type="ARBA" id="ARBA00022617"/>
    </source>
</evidence>
<accession>A0AAV8WDQ8</accession>
<dbReference type="PRINTS" id="PR00465">
    <property type="entry name" value="EP450IV"/>
</dbReference>
<keyword evidence="10 12" id="KW-0503">Monooxygenase</keyword>
<comment type="cofactor">
    <cofactor evidence="1 11">
        <name>heme</name>
        <dbReference type="ChEBI" id="CHEBI:30413"/>
    </cofactor>
</comment>
<dbReference type="SUPFAM" id="SSF48264">
    <property type="entry name" value="Cytochrome P450"/>
    <property type="match status" value="1"/>
</dbReference>
<dbReference type="InterPro" id="IPR017972">
    <property type="entry name" value="Cyt_P450_CS"/>
</dbReference>
<dbReference type="Pfam" id="PF00067">
    <property type="entry name" value="p450"/>
    <property type="match status" value="1"/>
</dbReference>
<dbReference type="GO" id="GO:0005789">
    <property type="term" value="C:endoplasmic reticulum membrane"/>
    <property type="evidence" value="ECO:0007669"/>
    <property type="project" value="UniProtKB-SubCell"/>
</dbReference>
<dbReference type="AlphaFoldDB" id="A0AAV8WDQ8"/>
<keyword evidence="8 12" id="KW-0560">Oxidoreductase</keyword>
<dbReference type="InterPro" id="IPR001128">
    <property type="entry name" value="Cyt_P450"/>
</dbReference>
<dbReference type="InterPro" id="IPR002403">
    <property type="entry name" value="Cyt_P450_E_grp-IV"/>
</dbReference>
<dbReference type="PRINTS" id="PR00385">
    <property type="entry name" value="P450"/>
</dbReference>
<dbReference type="CDD" id="cd20628">
    <property type="entry name" value="CYP4"/>
    <property type="match status" value="1"/>
</dbReference>
<dbReference type="EMBL" id="JANEYG010000002">
    <property type="protein sequence ID" value="KAJ8924674.1"/>
    <property type="molecule type" value="Genomic_DNA"/>
</dbReference>
<keyword evidence="9 11" id="KW-0408">Iron</keyword>
<keyword evidence="7 11" id="KW-0479">Metal-binding</keyword>
<keyword evidence="6 11" id="KW-0349">Heme</keyword>
<protein>
    <recommendedName>
        <fullName evidence="15">Cytochrome P450 4aa1</fullName>
    </recommendedName>
</protein>
<dbReference type="GO" id="GO:0016705">
    <property type="term" value="F:oxidoreductase activity, acting on paired donors, with incorporation or reduction of molecular oxygen"/>
    <property type="evidence" value="ECO:0007669"/>
    <property type="project" value="InterPro"/>
</dbReference>
<keyword evidence="14" id="KW-1185">Reference proteome</keyword>
<comment type="function">
    <text evidence="2">May be involved in the metabolism of insect hormones and in the breakdown of synthetic insecticides.</text>
</comment>
<dbReference type="GO" id="GO:0020037">
    <property type="term" value="F:heme binding"/>
    <property type="evidence" value="ECO:0007669"/>
    <property type="project" value="InterPro"/>
</dbReference>